<keyword evidence="1" id="KW-0175">Coiled coil</keyword>
<reference evidence="3 4" key="1">
    <citation type="submission" date="2024-06" db="EMBL/GenBank/DDBJ databases">
        <title>The Natural Products Discovery Center: Release of the First 8490 Sequenced Strains for Exploring Actinobacteria Biosynthetic Diversity.</title>
        <authorList>
            <person name="Kalkreuter E."/>
            <person name="Kautsar S.A."/>
            <person name="Yang D."/>
            <person name="Bader C.D."/>
            <person name="Teijaro C.N."/>
            <person name="Fluegel L."/>
            <person name="Davis C.M."/>
            <person name="Simpson J.R."/>
            <person name="Lauterbach L."/>
            <person name="Steele A.D."/>
            <person name="Gui C."/>
            <person name="Meng S."/>
            <person name="Li G."/>
            <person name="Viehrig K."/>
            <person name="Ye F."/>
            <person name="Su P."/>
            <person name="Kiefer A.F."/>
            <person name="Nichols A."/>
            <person name="Cepeda A.J."/>
            <person name="Yan W."/>
            <person name="Fan B."/>
            <person name="Jiang Y."/>
            <person name="Adhikari A."/>
            <person name="Zheng C.-J."/>
            <person name="Schuster L."/>
            <person name="Cowan T.M."/>
            <person name="Smanski M.J."/>
            <person name="Chevrette M.G."/>
            <person name="De Carvalho L.P.S."/>
            <person name="Shen B."/>
        </authorList>
    </citation>
    <scope>NUCLEOTIDE SEQUENCE [LARGE SCALE GENOMIC DNA]</scope>
    <source>
        <strain evidence="3 4">NPDC019434</strain>
    </source>
</reference>
<sequence length="628" mass="70401">MGPSPQDVARRASAKKSSYSEDPYRSFAHFKAYSSSLEIITREFETWLASKRKWAVDLTVPGFREDNGRSLAIVRHSLENIDLLRFRLTEDDPATGIWTTDFAAGAPKAGGAGWFLLQVSNSRNNWVAVPRVAPGLVDVLPIQTQESLHLTPQPQRVSVHGVEDLAARVTDPDRHGLIFIAGSDGELPFDKFYTGVGEWTQQVVGLAEVAVLDPLATTEFRAAMGDQHAVSPWTIRNFLPGADPATPDDHLRHRYLTVGTLVSLTEPALKRLLGRIARSHSITRKLPPDVLKYLRTLDRVENKYVIEGLAPTAKPPQVTEIPVTSERERPAEPAVTKSVTHADRVTHQPEDNAQQSLRLVMDVLGVEAIDRATLESIKARANPGTDPAALHRTNQLLEQKQEQLDALEDQIAELREKVDYWQLEYGVEFEERQRLSDETRWLRKELRAVQAFDIASSLTPLSEITAYPDSYIELVEMIGKMASEGVVFTGDPKSCLELEPCDQLGASARVGWKAVLALRDYIRARNDGAWSGSVHDYLSRTPDGYQTVSIKKHAASESSTTMQQWGHQRRFPVPKHVSPSGWIEMQAHFRLGQIGMVSPRMYYLDRWPKDGKIYIGYIGRHLRNTKTN</sequence>
<gene>
    <name evidence="3" type="ORF">ABZ507_18305</name>
</gene>
<dbReference type="RefSeq" id="WP_357806898.1">
    <property type="nucleotide sequence ID" value="NZ_JBEYBM010000016.1"/>
</dbReference>
<comment type="caution">
    <text evidence="3">The sequence shown here is derived from an EMBL/GenBank/DDBJ whole genome shotgun (WGS) entry which is preliminary data.</text>
</comment>
<protein>
    <submittedName>
        <fullName evidence="3">Cell division protein ZapB</fullName>
    </submittedName>
</protein>
<dbReference type="Proteomes" id="UP001550535">
    <property type="component" value="Unassembled WGS sequence"/>
</dbReference>
<evidence type="ECO:0000256" key="1">
    <source>
        <dbReference type="SAM" id="Coils"/>
    </source>
</evidence>
<dbReference type="EMBL" id="JBEYBR010000045">
    <property type="protein sequence ID" value="MEU2123769.1"/>
    <property type="molecule type" value="Genomic_DNA"/>
</dbReference>
<keyword evidence="3" id="KW-0132">Cell division</keyword>
<dbReference type="GO" id="GO:0051301">
    <property type="term" value="P:cell division"/>
    <property type="evidence" value="ECO:0007669"/>
    <property type="project" value="UniProtKB-KW"/>
</dbReference>
<evidence type="ECO:0000256" key="2">
    <source>
        <dbReference type="SAM" id="MobiDB-lite"/>
    </source>
</evidence>
<name>A0ABV2XD19_9NOCA</name>
<evidence type="ECO:0000313" key="4">
    <source>
        <dbReference type="Proteomes" id="UP001550535"/>
    </source>
</evidence>
<accession>A0ABV2XD19</accession>
<feature type="region of interest" description="Disordered" evidence="2">
    <location>
        <begin position="315"/>
        <end position="341"/>
    </location>
</feature>
<keyword evidence="4" id="KW-1185">Reference proteome</keyword>
<proteinExistence type="predicted"/>
<keyword evidence="3" id="KW-0131">Cell cycle</keyword>
<organism evidence="3 4">
    <name type="scientific">Nocardia niwae</name>
    <dbReference type="NCBI Taxonomy" id="626084"/>
    <lineage>
        <taxon>Bacteria</taxon>
        <taxon>Bacillati</taxon>
        <taxon>Actinomycetota</taxon>
        <taxon>Actinomycetes</taxon>
        <taxon>Mycobacteriales</taxon>
        <taxon>Nocardiaceae</taxon>
        <taxon>Nocardia</taxon>
    </lineage>
</organism>
<feature type="coiled-coil region" evidence="1">
    <location>
        <begin position="390"/>
        <end position="424"/>
    </location>
</feature>
<evidence type="ECO:0000313" key="3">
    <source>
        <dbReference type="EMBL" id="MEU2123769.1"/>
    </source>
</evidence>